<protein>
    <recommendedName>
        <fullName evidence="2">PPM-type phosphatase domain-containing protein</fullName>
    </recommendedName>
</protein>
<organism evidence="3">
    <name type="scientific">Micromonas pusilla</name>
    <name type="common">Picoplanktonic green alga</name>
    <name type="synonym">Chromulina pusilla</name>
    <dbReference type="NCBI Taxonomy" id="38833"/>
    <lineage>
        <taxon>Eukaryota</taxon>
        <taxon>Viridiplantae</taxon>
        <taxon>Chlorophyta</taxon>
        <taxon>Mamiellophyceae</taxon>
        <taxon>Mamiellales</taxon>
        <taxon>Mamiellaceae</taxon>
        <taxon>Micromonas</taxon>
    </lineage>
</organism>
<dbReference type="InterPro" id="IPR036457">
    <property type="entry name" value="PPM-type-like_dom_sf"/>
</dbReference>
<feature type="compositionally biased region" description="Basic and acidic residues" evidence="1">
    <location>
        <begin position="294"/>
        <end position="303"/>
    </location>
</feature>
<gene>
    <name evidence="3" type="ORF">MPUS1402_LOCUS1782</name>
</gene>
<dbReference type="PANTHER" id="PTHR47992">
    <property type="entry name" value="PROTEIN PHOSPHATASE"/>
    <property type="match status" value="1"/>
</dbReference>
<name>A0A7R9T9Q4_MICPS</name>
<dbReference type="Gene3D" id="3.60.40.10">
    <property type="entry name" value="PPM-type phosphatase domain"/>
    <property type="match status" value="1"/>
</dbReference>
<dbReference type="PROSITE" id="PS51746">
    <property type="entry name" value="PPM_2"/>
    <property type="match status" value="1"/>
</dbReference>
<accession>A0A7R9T9Q4</accession>
<feature type="domain" description="PPM-type phosphatase" evidence="2">
    <location>
        <begin position="27"/>
        <end position="289"/>
    </location>
</feature>
<feature type="region of interest" description="Disordered" evidence="1">
    <location>
        <begin position="1"/>
        <end position="36"/>
    </location>
</feature>
<sequence>MEEARLTPDQPSSSEAAFPPHAPTALRSGEHGEMGRRNSMEDAIARVEDVDVSGRGDDGGPLAFYVICDGHGGSAAAEYVSKYLVKNITADERFRKDPSVAMRDAFSRTDAEFKSVMDADECSGSTALALCVSGSECFVANAGDCRAVLSRHGTAIDLSADQRPSTSVERARIEAAGGYVEDGYINGHLGVARAFGDFHIDGLKGGADGKPGPLIVTPEVETRTLTTQDGFIVLACDGLWDVFSSQNAIDFTRIALRGHNDPEIAARELCNEALRRDSADNVSVIVVCLSRDKPPDKATEHARIAPPRSQFSRTISNEGLSELQRALKSDNEAAKKSPGLQRVRSINPHSGGGGGGEGLSLGHLSNFSEELESLHVDGDDTMELSDDGIRRIRRHSVMDGSGGGEDDHLSPLVECPETGSPYSTIDGDASPHTLLGEHVGGGK</sequence>
<feature type="compositionally biased region" description="Gly residues" evidence="1">
    <location>
        <begin position="350"/>
        <end position="359"/>
    </location>
</feature>
<feature type="region of interest" description="Disordered" evidence="1">
    <location>
        <begin position="294"/>
        <end position="315"/>
    </location>
</feature>
<dbReference type="SMART" id="SM00331">
    <property type="entry name" value="PP2C_SIG"/>
    <property type="match status" value="1"/>
</dbReference>
<evidence type="ECO:0000313" key="3">
    <source>
        <dbReference type="EMBL" id="CAD8229419.1"/>
    </source>
</evidence>
<dbReference type="CDD" id="cd00143">
    <property type="entry name" value="PP2Cc"/>
    <property type="match status" value="1"/>
</dbReference>
<feature type="region of interest" description="Disordered" evidence="1">
    <location>
        <begin position="330"/>
        <end position="363"/>
    </location>
</feature>
<evidence type="ECO:0000256" key="1">
    <source>
        <dbReference type="SAM" id="MobiDB-lite"/>
    </source>
</evidence>
<dbReference type="EMBL" id="HBDY01002338">
    <property type="protein sequence ID" value="CAD8229419.1"/>
    <property type="molecule type" value="Transcribed_RNA"/>
</dbReference>
<dbReference type="AlphaFoldDB" id="A0A7R9T9Q4"/>
<dbReference type="GO" id="GO:0004722">
    <property type="term" value="F:protein serine/threonine phosphatase activity"/>
    <property type="evidence" value="ECO:0007669"/>
    <property type="project" value="InterPro"/>
</dbReference>
<dbReference type="InterPro" id="IPR001932">
    <property type="entry name" value="PPM-type_phosphatase-like_dom"/>
</dbReference>
<dbReference type="SMART" id="SM00332">
    <property type="entry name" value="PP2Cc"/>
    <property type="match status" value="1"/>
</dbReference>
<proteinExistence type="predicted"/>
<evidence type="ECO:0000259" key="2">
    <source>
        <dbReference type="PROSITE" id="PS51746"/>
    </source>
</evidence>
<reference evidence="3" key="1">
    <citation type="submission" date="2021-01" db="EMBL/GenBank/DDBJ databases">
        <authorList>
            <person name="Corre E."/>
            <person name="Pelletier E."/>
            <person name="Niang G."/>
            <person name="Scheremetjew M."/>
            <person name="Finn R."/>
            <person name="Kale V."/>
            <person name="Holt S."/>
            <person name="Cochrane G."/>
            <person name="Meng A."/>
            <person name="Brown T."/>
            <person name="Cohen L."/>
        </authorList>
    </citation>
    <scope>NUCLEOTIDE SEQUENCE</scope>
    <source>
        <strain evidence="3">RCC1614</strain>
    </source>
</reference>
<dbReference type="InterPro" id="IPR015655">
    <property type="entry name" value="PP2C"/>
</dbReference>
<dbReference type="Pfam" id="PF00481">
    <property type="entry name" value="PP2C"/>
    <property type="match status" value="1"/>
</dbReference>
<dbReference type="SUPFAM" id="SSF81606">
    <property type="entry name" value="PP2C-like"/>
    <property type="match status" value="1"/>
</dbReference>
<feature type="region of interest" description="Disordered" evidence="1">
    <location>
        <begin position="396"/>
        <end position="443"/>
    </location>
</feature>